<gene>
    <name evidence="4" type="ORF">SAMN04488506_0596</name>
</gene>
<reference evidence="4 5" key="1">
    <citation type="submission" date="2016-10" db="EMBL/GenBank/DDBJ databases">
        <authorList>
            <person name="de Groot N.N."/>
        </authorList>
    </citation>
    <scope>NUCLEOTIDE SEQUENCE [LARGE SCALE GENOMIC DNA]</scope>
    <source>
        <strain evidence="4 5">DSM 20581</strain>
    </source>
</reference>
<dbReference type="InterPro" id="IPR050680">
    <property type="entry name" value="YpeA/RimI_acetyltransf"/>
</dbReference>
<evidence type="ECO:0000259" key="3">
    <source>
        <dbReference type="PROSITE" id="PS51186"/>
    </source>
</evidence>
<dbReference type="InterPro" id="IPR016181">
    <property type="entry name" value="Acyl_CoA_acyltransferase"/>
</dbReference>
<dbReference type="PROSITE" id="PS51186">
    <property type="entry name" value="GNAT"/>
    <property type="match status" value="1"/>
</dbReference>
<name>A0A1I5VUH4_9LACT</name>
<accession>A0A1I5VUH4</accession>
<evidence type="ECO:0000313" key="4">
    <source>
        <dbReference type="EMBL" id="SFQ11100.1"/>
    </source>
</evidence>
<protein>
    <submittedName>
        <fullName evidence="4">Acetyltransferase (GNAT) family protein</fullName>
    </submittedName>
</protein>
<dbReference type="AlphaFoldDB" id="A0A1I5VUH4"/>
<dbReference type="InterPro" id="IPR000182">
    <property type="entry name" value="GNAT_dom"/>
</dbReference>
<dbReference type="PANTHER" id="PTHR43420">
    <property type="entry name" value="ACETYLTRANSFERASE"/>
    <property type="match status" value="1"/>
</dbReference>
<dbReference type="GO" id="GO:0016747">
    <property type="term" value="F:acyltransferase activity, transferring groups other than amino-acyl groups"/>
    <property type="evidence" value="ECO:0007669"/>
    <property type="project" value="InterPro"/>
</dbReference>
<keyword evidence="2" id="KW-0012">Acyltransferase</keyword>
<proteinExistence type="predicted"/>
<keyword evidence="5" id="KW-1185">Reference proteome</keyword>
<keyword evidence="1 4" id="KW-0808">Transferase</keyword>
<evidence type="ECO:0000256" key="1">
    <source>
        <dbReference type="ARBA" id="ARBA00022679"/>
    </source>
</evidence>
<dbReference type="SUPFAM" id="SSF55729">
    <property type="entry name" value="Acyl-CoA N-acyltransferases (Nat)"/>
    <property type="match status" value="1"/>
</dbReference>
<dbReference type="RefSeq" id="WP_092479669.1">
    <property type="nucleotide sequence ID" value="NZ_FOXW01000002.1"/>
</dbReference>
<dbReference type="Pfam" id="PF00583">
    <property type="entry name" value="Acetyltransf_1"/>
    <property type="match status" value="1"/>
</dbReference>
<sequence length="157" mass="18736">MQIKETKDFNLMGQLGKTMQEKHRALYPDFFKPYDEESIAQHFETVFQNPKEKVFLWLDDSKQDQPVSAYLWLSEQEIKETPFRYGYTRLYISHIAVLPDYQNKGLSSELLQFADDYAKEKKIPYVELHYWANNTIAKETYQKNGFSIYNEIAQKKL</sequence>
<dbReference type="OrthoDB" id="360261at2"/>
<dbReference type="EMBL" id="FOXW01000002">
    <property type="protein sequence ID" value="SFQ11100.1"/>
    <property type="molecule type" value="Genomic_DNA"/>
</dbReference>
<dbReference type="Gene3D" id="3.40.630.30">
    <property type="match status" value="1"/>
</dbReference>
<dbReference type="CDD" id="cd04301">
    <property type="entry name" value="NAT_SF"/>
    <property type="match status" value="1"/>
</dbReference>
<dbReference type="STRING" id="82801.SAMN04488506_0596"/>
<organism evidence="4 5">
    <name type="scientific">Desemzia incerta</name>
    <dbReference type="NCBI Taxonomy" id="82801"/>
    <lineage>
        <taxon>Bacteria</taxon>
        <taxon>Bacillati</taxon>
        <taxon>Bacillota</taxon>
        <taxon>Bacilli</taxon>
        <taxon>Lactobacillales</taxon>
        <taxon>Carnobacteriaceae</taxon>
        <taxon>Desemzia</taxon>
    </lineage>
</organism>
<dbReference type="Proteomes" id="UP000199136">
    <property type="component" value="Unassembled WGS sequence"/>
</dbReference>
<evidence type="ECO:0000313" key="5">
    <source>
        <dbReference type="Proteomes" id="UP000199136"/>
    </source>
</evidence>
<feature type="domain" description="N-acetyltransferase" evidence="3">
    <location>
        <begin position="29"/>
        <end position="157"/>
    </location>
</feature>
<evidence type="ECO:0000256" key="2">
    <source>
        <dbReference type="ARBA" id="ARBA00023315"/>
    </source>
</evidence>